<evidence type="ECO:0000256" key="1">
    <source>
        <dbReference type="ARBA" id="ARBA00022618"/>
    </source>
</evidence>
<dbReference type="AlphaFoldDB" id="A0A174NHP4"/>
<feature type="domain" description="WhiA LAGLIDADG-like" evidence="6">
    <location>
        <begin position="122"/>
        <end position="212"/>
    </location>
</feature>
<dbReference type="RefSeq" id="WP_006875618.1">
    <property type="nucleotide sequence ID" value="NZ_CABIWA010000007.1"/>
</dbReference>
<dbReference type="PANTHER" id="PTHR37307">
    <property type="entry name" value="CELL DIVISION PROTEIN WHIA-RELATED"/>
    <property type="match status" value="1"/>
</dbReference>
<comment type="function">
    <text evidence="4">Involved in cell division and chromosome segregation.</text>
</comment>
<name>A0A174NHP4_9FIRM</name>
<gene>
    <name evidence="4 7" type="primary">whiA</name>
    <name evidence="8" type="ORF">DXC40_00985</name>
    <name evidence="7" type="ORF">ERS852551_00863</name>
</gene>
<dbReference type="GeneID" id="72465644"/>
<reference evidence="8 10" key="2">
    <citation type="submission" date="2018-08" db="EMBL/GenBank/DDBJ databases">
        <title>A genome reference for cultivated species of the human gut microbiota.</title>
        <authorList>
            <person name="Zou Y."/>
            <person name="Xue W."/>
            <person name="Luo G."/>
        </authorList>
    </citation>
    <scope>NUCLEOTIDE SEQUENCE [LARGE SCALE GENOMIC DNA]</scope>
    <source>
        <strain evidence="8 10">TF05-12AC</strain>
    </source>
</reference>
<protein>
    <recommendedName>
        <fullName evidence="4">Probable cell division protein WhiA</fullName>
    </recommendedName>
</protein>
<dbReference type="PANTHER" id="PTHR37307:SF1">
    <property type="entry name" value="CELL DIVISION PROTEIN WHIA-RELATED"/>
    <property type="match status" value="1"/>
</dbReference>
<dbReference type="HAMAP" id="MF_01420">
    <property type="entry name" value="HTH_type_WhiA"/>
    <property type="match status" value="1"/>
</dbReference>
<dbReference type="EMBL" id="CZBE01000005">
    <property type="protein sequence ID" value="CUP46168.1"/>
    <property type="molecule type" value="Genomic_DNA"/>
</dbReference>
<evidence type="ECO:0000256" key="3">
    <source>
        <dbReference type="ARBA" id="ARBA00023306"/>
    </source>
</evidence>
<evidence type="ECO:0000259" key="6">
    <source>
        <dbReference type="Pfam" id="PF14527"/>
    </source>
</evidence>
<dbReference type="Pfam" id="PF14527">
    <property type="entry name" value="LAGLIDADG_WhiA"/>
    <property type="match status" value="1"/>
</dbReference>
<evidence type="ECO:0000256" key="2">
    <source>
        <dbReference type="ARBA" id="ARBA00023125"/>
    </source>
</evidence>
<dbReference type="SUPFAM" id="SSF55608">
    <property type="entry name" value="Homing endonucleases"/>
    <property type="match status" value="1"/>
</dbReference>
<dbReference type="Proteomes" id="UP000095765">
    <property type="component" value="Unassembled WGS sequence"/>
</dbReference>
<evidence type="ECO:0000313" key="7">
    <source>
        <dbReference type="EMBL" id="CUP46168.1"/>
    </source>
</evidence>
<evidence type="ECO:0000259" key="5">
    <source>
        <dbReference type="Pfam" id="PF02650"/>
    </source>
</evidence>
<dbReference type="Pfam" id="PF02650">
    <property type="entry name" value="HTH_WhiA"/>
    <property type="match status" value="1"/>
</dbReference>
<dbReference type="EMBL" id="QVME01000001">
    <property type="protein sequence ID" value="RGE69675.1"/>
    <property type="molecule type" value="Genomic_DNA"/>
</dbReference>
<reference evidence="7 9" key="1">
    <citation type="submission" date="2015-09" db="EMBL/GenBank/DDBJ databases">
        <authorList>
            <consortium name="Pathogen Informatics"/>
        </authorList>
    </citation>
    <scope>NUCLEOTIDE SEQUENCE [LARGE SCALE GENOMIC DNA]</scope>
    <source>
        <strain evidence="7 9">2789STDY5834939</strain>
    </source>
</reference>
<dbReference type="GO" id="GO:0051301">
    <property type="term" value="P:cell division"/>
    <property type="evidence" value="ECO:0007669"/>
    <property type="project" value="UniProtKB-UniRule"/>
</dbReference>
<dbReference type="GO" id="GO:0043937">
    <property type="term" value="P:regulation of sporulation"/>
    <property type="evidence" value="ECO:0007669"/>
    <property type="project" value="InterPro"/>
</dbReference>
<dbReference type="InterPro" id="IPR039518">
    <property type="entry name" value="WhiA_LAGLIDADG_dom"/>
</dbReference>
<evidence type="ECO:0000313" key="9">
    <source>
        <dbReference type="Proteomes" id="UP000095765"/>
    </source>
</evidence>
<comment type="similarity">
    <text evidence="4">Belongs to the WhiA family.</text>
</comment>
<evidence type="ECO:0000256" key="4">
    <source>
        <dbReference type="HAMAP-Rule" id="MF_01420"/>
    </source>
</evidence>
<dbReference type="InterPro" id="IPR027434">
    <property type="entry name" value="Homing_endonucl"/>
</dbReference>
<dbReference type="Gene3D" id="3.10.28.10">
    <property type="entry name" value="Homing endonucleases"/>
    <property type="match status" value="1"/>
</dbReference>
<dbReference type="InterPro" id="IPR023054">
    <property type="entry name" value="Sporulation_regulator_WhiA_C"/>
</dbReference>
<dbReference type="NCBIfam" id="TIGR00647">
    <property type="entry name" value="DNA_bind_WhiA"/>
    <property type="match status" value="1"/>
</dbReference>
<organism evidence="7 9">
    <name type="scientific">Anaerotruncus colihominis</name>
    <dbReference type="NCBI Taxonomy" id="169435"/>
    <lineage>
        <taxon>Bacteria</taxon>
        <taxon>Bacillati</taxon>
        <taxon>Bacillota</taxon>
        <taxon>Clostridia</taxon>
        <taxon>Eubacteriales</taxon>
        <taxon>Oscillospiraceae</taxon>
        <taxon>Anaerotruncus</taxon>
    </lineage>
</organism>
<keyword evidence="1 4" id="KW-0132">Cell division</keyword>
<feature type="domain" description="Sporulation regulator WhiA C-terminal" evidence="5">
    <location>
        <begin position="215"/>
        <end position="295"/>
    </location>
</feature>
<evidence type="ECO:0000313" key="8">
    <source>
        <dbReference type="EMBL" id="RGE69675.1"/>
    </source>
</evidence>
<keyword evidence="2 4" id="KW-0238">DNA-binding</keyword>
<proteinExistence type="inferred from homology"/>
<dbReference type="InterPro" id="IPR003802">
    <property type="entry name" value="Sporulation_regulator_WhiA"/>
</dbReference>
<evidence type="ECO:0000313" key="10">
    <source>
        <dbReference type="Proteomes" id="UP000260828"/>
    </source>
</evidence>
<accession>A0A174NHP4</accession>
<dbReference type="GO" id="GO:0003677">
    <property type="term" value="F:DNA binding"/>
    <property type="evidence" value="ECO:0007669"/>
    <property type="project" value="UniProtKB-UniRule"/>
</dbReference>
<dbReference type="Proteomes" id="UP000260828">
    <property type="component" value="Unassembled WGS sequence"/>
</dbReference>
<keyword evidence="3 4" id="KW-0131">Cell cycle</keyword>
<sequence>MSFAYEIKNEICHNRPFRQRRQKALAYGLLLFGKTFGPDSISIHTEHRTLARLYADSISDLVGLRGSITMREVRRSGRRSIFVVTVDSVTDRIAVLSFFGCRAGEDCCQIRRELLADDDMPVFISGAFLACGTVTDPEKSYQAEFVTPHQALCGELETLLSEMLSPPKRTERRNDYVLYYKESEQIEDLLTLIGAPKSSLELMEVKIVKEVRNRVNRKTNCETANITKTVEAALEQIAAIRLIESSCGIQALDEDLRELARLRLENPDLSLRELGQALQTPISRSGVNHRLRRILMFAQELGKATGGE</sequence>